<dbReference type="AlphaFoldDB" id="A0A518BB41"/>
<evidence type="ECO:0000256" key="2">
    <source>
        <dbReference type="ARBA" id="ARBA00023015"/>
    </source>
</evidence>
<feature type="domain" description="RNA polymerase sigma-70 region 2" evidence="5">
    <location>
        <begin position="113"/>
        <end position="177"/>
    </location>
</feature>
<evidence type="ECO:0000259" key="5">
    <source>
        <dbReference type="Pfam" id="PF04542"/>
    </source>
</evidence>
<dbReference type="CDD" id="cd06171">
    <property type="entry name" value="Sigma70_r4"/>
    <property type="match status" value="1"/>
</dbReference>
<name>A0A518BB41_9BACT</name>
<dbReference type="InterPro" id="IPR013324">
    <property type="entry name" value="RNA_pol_sigma_r3/r4-like"/>
</dbReference>
<dbReference type="PANTHER" id="PTHR43133">
    <property type="entry name" value="RNA POLYMERASE ECF-TYPE SIGMA FACTO"/>
    <property type="match status" value="1"/>
</dbReference>
<dbReference type="SUPFAM" id="SSF88659">
    <property type="entry name" value="Sigma3 and sigma4 domains of RNA polymerase sigma factors"/>
    <property type="match status" value="1"/>
</dbReference>
<dbReference type="Pfam" id="PF08281">
    <property type="entry name" value="Sigma70_r4_2"/>
    <property type="match status" value="1"/>
</dbReference>
<dbReference type="Pfam" id="PF04542">
    <property type="entry name" value="Sigma70_r2"/>
    <property type="match status" value="1"/>
</dbReference>
<dbReference type="SUPFAM" id="SSF88946">
    <property type="entry name" value="Sigma2 domain of RNA polymerase sigma factors"/>
    <property type="match status" value="1"/>
</dbReference>
<dbReference type="InterPro" id="IPR014284">
    <property type="entry name" value="RNA_pol_sigma-70_dom"/>
</dbReference>
<dbReference type="GO" id="GO:0006352">
    <property type="term" value="P:DNA-templated transcription initiation"/>
    <property type="evidence" value="ECO:0007669"/>
    <property type="project" value="InterPro"/>
</dbReference>
<dbReference type="Gene3D" id="1.10.10.10">
    <property type="entry name" value="Winged helix-like DNA-binding domain superfamily/Winged helix DNA-binding domain"/>
    <property type="match status" value="1"/>
</dbReference>
<dbReference type="Gene3D" id="1.10.1740.10">
    <property type="match status" value="1"/>
</dbReference>
<dbReference type="InterPro" id="IPR014331">
    <property type="entry name" value="RNA_pol_sigma70_ECF_RHOBA"/>
</dbReference>
<protein>
    <submittedName>
        <fullName evidence="7">ECF RNA polymerase sigma factor SigW</fullName>
    </submittedName>
</protein>
<reference evidence="7 8" key="1">
    <citation type="submission" date="2019-02" db="EMBL/GenBank/DDBJ databases">
        <title>Deep-cultivation of Planctomycetes and their phenomic and genomic characterization uncovers novel biology.</title>
        <authorList>
            <person name="Wiegand S."/>
            <person name="Jogler M."/>
            <person name="Boedeker C."/>
            <person name="Pinto D."/>
            <person name="Vollmers J."/>
            <person name="Rivas-Marin E."/>
            <person name="Kohn T."/>
            <person name="Peeters S.H."/>
            <person name="Heuer A."/>
            <person name="Rast P."/>
            <person name="Oberbeckmann S."/>
            <person name="Bunk B."/>
            <person name="Jeske O."/>
            <person name="Meyerdierks A."/>
            <person name="Storesund J.E."/>
            <person name="Kallscheuer N."/>
            <person name="Luecker S."/>
            <person name="Lage O.M."/>
            <person name="Pohl T."/>
            <person name="Merkel B.J."/>
            <person name="Hornburger P."/>
            <person name="Mueller R.-W."/>
            <person name="Bruemmer F."/>
            <person name="Labrenz M."/>
            <person name="Spormann A.M."/>
            <person name="Op den Camp H."/>
            <person name="Overmann J."/>
            <person name="Amann R."/>
            <person name="Jetten M.S.M."/>
            <person name="Mascher T."/>
            <person name="Medema M.H."/>
            <person name="Devos D.P."/>
            <person name="Kaster A.-K."/>
            <person name="Ovreas L."/>
            <person name="Rohde M."/>
            <person name="Galperin M.Y."/>
            <person name="Jogler C."/>
        </authorList>
    </citation>
    <scope>NUCLEOTIDE SEQUENCE [LARGE SCALE GENOMIC DNA]</scope>
    <source>
        <strain evidence="7 8">Pan216</strain>
    </source>
</reference>
<dbReference type="PANTHER" id="PTHR43133:SF51">
    <property type="entry name" value="RNA POLYMERASE SIGMA FACTOR"/>
    <property type="match status" value="1"/>
</dbReference>
<accession>A0A518BB41</accession>
<comment type="similarity">
    <text evidence="1">Belongs to the sigma-70 factor family. ECF subfamily.</text>
</comment>
<keyword evidence="8" id="KW-1185">Reference proteome</keyword>
<dbReference type="InterPro" id="IPR039425">
    <property type="entry name" value="RNA_pol_sigma-70-like"/>
</dbReference>
<dbReference type="GO" id="GO:0003677">
    <property type="term" value="F:DNA binding"/>
    <property type="evidence" value="ECO:0007669"/>
    <property type="project" value="InterPro"/>
</dbReference>
<evidence type="ECO:0000256" key="4">
    <source>
        <dbReference type="ARBA" id="ARBA00023163"/>
    </source>
</evidence>
<dbReference type="GO" id="GO:0016987">
    <property type="term" value="F:sigma factor activity"/>
    <property type="evidence" value="ECO:0007669"/>
    <property type="project" value="UniProtKB-KW"/>
</dbReference>
<evidence type="ECO:0000313" key="8">
    <source>
        <dbReference type="Proteomes" id="UP000317093"/>
    </source>
</evidence>
<dbReference type="EMBL" id="CP036279">
    <property type="protein sequence ID" value="QDU64194.1"/>
    <property type="molecule type" value="Genomic_DNA"/>
</dbReference>
<dbReference type="KEGG" id="knv:Pan216_50830"/>
<dbReference type="NCBIfam" id="TIGR02989">
    <property type="entry name" value="Sig-70_gvs1"/>
    <property type="match status" value="1"/>
</dbReference>
<proteinExistence type="inferred from homology"/>
<gene>
    <name evidence="7" type="primary">sigW_5</name>
    <name evidence="7" type="ORF">Pan216_50830</name>
</gene>
<organism evidence="7 8">
    <name type="scientific">Kolteria novifilia</name>
    <dbReference type="NCBI Taxonomy" id="2527975"/>
    <lineage>
        <taxon>Bacteria</taxon>
        <taxon>Pseudomonadati</taxon>
        <taxon>Planctomycetota</taxon>
        <taxon>Planctomycetia</taxon>
        <taxon>Kolteriales</taxon>
        <taxon>Kolteriaceae</taxon>
        <taxon>Kolteria</taxon>
    </lineage>
</organism>
<evidence type="ECO:0000256" key="1">
    <source>
        <dbReference type="ARBA" id="ARBA00010641"/>
    </source>
</evidence>
<dbReference type="NCBIfam" id="TIGR02937">
    <property type="entry name" value="sigma70-ECF"/>
    <property type="match status" value="1"/>
</dbReference>
<keyword evidence="2" id="KW-0805">Transcription regulation</keyword>
<feature type="domain" description="RNA polymerase sigma factor 70 region 4 type 2" evidence="6">
    <location>
        <begin position="215"/>
        <end position="267"/>
    </location>
</feature>
<evidence type="ECO:0000259" key="6">
    <source>
        <dbReference type="Pfam" id="PF08281"/>
    </source>
</evidence>
<dbReference type="Proteomes" id="UP000317093">
    <property type="component" value="Chromosome"/>
</dbReference>
<evidence type="ECO:0000256" key="3">
    <source>
        <dbReference type="ARBA" id="ARBA00023082"/>
    </source>
</evidence>
<evidence type="ECO:0000313" key="7">
    <source>
        <dbReference type="EMBL" id="QDU64194.1"/>
    </source>
</evidence>
<dbReference type="InterPro" id="IPR036388">
    <property type="entry name" value="WH-like_DNA-bd_sf"/>
</dbReference>
<dbReference type="InterPro" id="IPR013325">
    <property type="entry name" value="RNA_pol_sigma_r2"/>
</dbReference>
<sequence>MAPRKEDARWHAIRERSLGSARGTVRRIRICPQQSAQSVTFLNLARPVRQILFARSDRIAPPAALTSRFLGERLPPSLLADHLSPFRGHLGMVNWRIKTIGDTMDFKDLFEVLVREHSDMLLVYLRASLRDRAAVDDIFQETWLVAWRRIHQFDPFRPFGPWLRGIASNLLKRHFRKMSGNRREVIQQEQVLEFLEARCESLHRQTGDTLDEKLESLRDCLKDLPEPYRSTIELRYREGMKGRELAERLSVSIENVKKRLQRGREKLLGCLHGKLRWAEATAT</sequence>
<keyword evidence="3" id="KW-0731">Sigma factor</keyword>
<keyword evidence="4" id="KW-0804">Transcription</keyword>
<dbReference type="InterPro" id="IPR013249">
    <property type="entry name" value="RNA_pol_sigma70_r4_t2"/>
</dbReference>
<dbReference type="InterPro" id="IPR007627">
    <property type="entry name" value="RNA_pol_sigma70_r2"/>
</dbReference>